<dbReference type="Proteomes" id="UP001460270">
    <property type="component" value="Unassembled WGS sequence"/>
</dbReference>
<dbReference type="InterPro" id="IPR006677">
    <property type="entry name" value="tRNA_intron_Endonuc_cat-like"/>
</dbReference>
<feature type="compositionally biased region" description="Acidic residues" evidence="6">
    <location>
        <begin position="46"/>
        <end position="55"/>
    </location>
</feature>
<dbReference type="Pfam" id="PF01974">
    <property type="entry name" value="tRNA_int_endo"/>
    <property type="match status" value="1"/>
</dbReference>
<evidence type="ECO:0000313" key="8">
    <source>
        <dbReference type="EMBL" id="KAK7879918.1"/>
    </source>
</evidence>
<dbReference type="GO" id="GO:0000379">
    <property type="term" value="P:tRNA-type intron splice site recognition and cleavage"/>
    <property type="evidence" value="ECO:0007669"/>
    <property type="project" value="TreeGrafter"/>
</dbReference>
<dbReference type="AlphaFoldDB" id="A0AAW0MKU2"/>
<feature type="compositionally biased region" description="Basic and acidic residues" evidence="6">
    <location>
        <begin position="56"/>
        <end position="70"/>
    </location>
</feature>
<evidence type="ECO:0000256" key="6">
    <source>
        <dbReference type="SAM" id="MobiDB-lite"/>
    </source>
</evidence>
<sequence length="272" mass="29369">MSEEGAGLREGTGLEQGAELVWSVQELRAVRQSGLVGALGGGVSAVEEESGEGEESGERGEESGERGEELEPKEEESEETQQRRRWEEFLGRSLEQQQRLALEDRKCALTSSLSGPALASSLSSLSSFSLPVSSMSVQISTCREGLALRPISSQQTSPKPIGERLQCRGRSQVFRDLRRRGFYLTSGGKFGVDFLVYPGDALRFHAHFMALCVSLDESLSLEDILCWVRLSSNVKKTLLLCSSTPPGGALSVSSSAPAGGVVYSSLQWSNMS</sequence>
<evidence type="ECO:0000256" key="2">
    <source>
        <dbReference type="ARBA" id="ARBA00012573"/>
    </source>
</evidence>
<comment type="catalytic activity">
    <reaction evidence="5">
        <text>pretRNA = a 3'-half-tRNA molecule with a 5'-OH end + a 5'-half-tRNA molecule with a 2',3'-cyclic phosphate end + an intron with a 2',3'-cyclic phosphate and a 5'-hydroxyl terminus.</text>
        <dbReference type="EC" id="4.6.1.16"/>
    </reaction>
</comment>
<reference evidence="9" key="1">
    <citation type="submission" date="2024-04" db="EMBL/GenBank/DDBJ databases">
        <title>Salinicola lusitanus LLJ914,a marine bacterium isolated from the Okinawa Trough.</title>
        <authorList>
            <person name="Li J."/>
        </authorList>
    </citation>
    <scope>NUCLEOTIDE SEQUENCE [LARGE SCALE GENOMIC DNA]</scope>
</reference>
<keyword evidence="4" id="KW-0456">Lyase</keyword>
<organism evidence="8 9">
    <name type="scientific">Mugilogobius chulae</name>
    <name type="common">yellowstripe goby</name>
    <dbReference type="NCBI Taxonomy" id="88201"/>
    <lineage>
        <taxon>Eukaryota</taxon>
        <taxon>Metazoa</taxon>
        <taxon>Chordata</taxon>
        <taxon>Craniata</taxon>
        <taxon>Vertebrata</taxon>
        <taxon>Euteleostomi</taxon>
        <taxon>Actinopterygii</taxon>
        <taxon>Neopterygii</taxon>
        <taxon>Teleostei</taxon>
        <taxon>Neoteleostei</taxon>
        <taxon>Acanthomorphata</taxon>
        <taxon>Gobiaria</taxon>
        <taxon>Gobiiformes</taxon>
        <taxon>Gobioidei</taxon>
        <taxon>Gobiidae</taxon>
        <taxon>Gobionellinae</taxon>
        <taxon>Mugilogobius</taxon>
    </lineage>
</organism>
<dbReference type="EC" id="4.6.1.16" evidence="2"/>
<evidence type="ECO:0000259" key="7">
    <source>
        <dbReference type="Pfam" id="PF01974"/>
    </source>
</evidence>
<evidence type="ECO:0000256" key="3">
    <source>
        <dbReference type="ARBA" id="ARBA00022694"/>
    </source>
</evidence>
<dbReference type="GO" id="GO:0003676">
    <property type="term" value="F:nucleic acid binding"/>
    <property type="evidence" value="ECO:0007669"/>
    <property type="project" value="InterPro"/>
</dbReference>
<keyword evidence="3" id="KW-0819">tRNA processing</keyword>
<dbReference type="Gene3D" id="3.40.1350.10">
    <property type="match status" value="1"/>
</dbReference>
<dbReference type="EMBL" id="JBBPFD010000173">
    <property type="protein sequence ID" value="KAK7879918.1"/>
    <property type="molecule type" value="Genomic_DNA"/>
</dbReference>
<dbReference type="PANTHER" id="PTHR13070">
    <property type="entry name" value="TRNA-SPLICING ENDONUCLEASE SUBUNIT SEN34-RELATED"/>
    <property type="match status" value="1"/>
</dbReference>
<protein>
    <recommendedName>
        <fullName evidence="2">tRNA-intron lyase</fullName>
        <ecNumber evidence="2">4.6.1.16</ecNumber>
    </recommendedName>
</protein>
<dbReference type="GO" id="GO:0005634">
    <property type="term" value="C:nucleus"/>
    <property type="evidence" value="ECO:0007669"/>
    <property type="project" value="UniProtKB-ARBA"/>
</dbReference>
<gene>
    <name evidence="8" type="ORF">WMY93_033419</name>
</gene>
<proteinExistence type="inferred from homology"/>
<dbReference type="SUPFAM" id="SSF53032">
    <property type="entry name" value="tRNA-intron endonuclease catalytic domain-like"/>
    <property type="match status" value="1"/>
</dbReference>
<dbReference type="InterPro" id="IPR036167">
    <property type="entry name" value="tRNA_intron_Endo_cat-like_sf"/>
</dbReference>
<accession>A0AAW0MKU2</accession>
<dbReference type="GO" id="GO:0000213">
    <property type="term" value="F:tRNA-intron lyase activity"/>
    <property type="evidence" value="ECO:0007669"/>
    <property type="project" value="UniProtKB-EC"/>
</dbReference>
<keyword evidence="9" id="KW-1185">Reference proteome</keyword>
<feature type="region of interest" description="Disordered" evidence="6">
    <location>
        <begin position="38"/>
        <end position="84"/>
    </location>
</feature>
<evidence type="ECO:0000256" key="5">
    <source>
        <dbReference type="ARBA" id="ARBA00034031"/>
    </source>
</evidence>
<comment type="caution">
    <text evidence="8">The sequence shown here is derived from an EMBL/GenBank/DDBJ whole genome shotgun (WGS) entry which is preliminary data.</text>
</comment>
<name>A0AAW0MKU2_9GOBI</name>
<comment type="similarity">
    <text evidence="1">Belongs to the tRNA-intron endonuclease family.</text>
</comment>
<dbReference type="InterPro" id="IPR011856">
    <property type="entry name" value="tRNA_endonuc-like_dom_sf"/>
</dbReference>
<feature type="domain" description="tRNA intron endonuclease catalytic" evidence="7">
    <location>
        <begin position="172"/>
        <end position="242"/>
    </location>
</feature>
<evidence type="ECO:0000256" key="1">
    <source>
        <dbReference type="ARBA" id="ARBA00008078"/>
    </source>
</evidence>
<dbReference type="PANTHER" id="PTHR13070:SF0">
    <property type="entry name" value="TRNA-SPLICING ENDONUCLEASE SUBUNIT SEN34"/>
    <property type="match status" value="1"/>
</dbReference>
<evidence type="ECO:0000313" key="9">
    <source>
        <dbReference type="Proteomes" id="UP001460270"/>
    </source>
</evidence>
<evidence type="ECO:0000256" key="4">
    <source>
        <dbReference type="ARBA" id="ARBA00023239"/>
    </source>
</evidence>
<dbReference type="CDD" id="cd22363">
    <property type="entry name" value="tRNA-intron_lyase_C"/>
    <property type="match status" value="1"/>
</dbReference>